<dbReference type="SMART" id="SM01012">
    <property type="entry name" value="ANTAR"/>
    <property type="match status" value="1"/>
</dbReference>
<dbReference type="InterPro" id="IPR003018">
    <property type="entry name" value="GAF"/>
</dbReference>
<dbReference type="SUPFAM" id="SSF52172">
    <property type="entry name" value="CheY-like"/>
    <property type="match status" value="1"/>
</dbReference>
<evidence type="ECO:0000259" key="5">
    <source>
        <dbReference type="PROSITE" id="PS50921"/>
    </source>
</evidence>
<accession>A0ABW1MSJ5</accession>
<keyword evidence="2" id="KW-0418">Kinase</keyword>
<name>A0ABW1MSJ5_9ACTN</name>
<dbReference type="SUPFAM" id="SSF55781">
    <property type="entry name" value="GAF domain-like"/>
    <property type="match status" value="1"/>
</dbReference>
<sequence length="246" mass="25904">MTPGSPAPGEPRQQALVDALLALTSSSDVPFDLDSHAALVLEHAACLVPRSALSMEMPDAFGDLETVAASSAAAASFAAHAAHASGPSTAAYTSGDAVSVTDLSAAASAWPQQRSPATDAGFHALYAAPMRQGRTIRGVLVFYRSDASPFTATDCTYAQALADTAAIALTTHQTVAHQKILVDQLQRAFDTRLIIEQAKGFLAGHLSIDADAAFTILRNHARSHSARIRDLAREVMQTRTWPPKDT</sequence>
<evidence type="ECO:0000256" key="1">
    <source>
        <dbReference type="ARBA" id="ARBA00022679"/>
    </source>
</evidence>
<gene>
    <name evidence="6" type="ORF">ACFP4F_26495</name>
</gene>
<evidence type="ECO:0000313" key="7">
    <source>
        <dbReference type="Proteomes" id="UP001596139"/>
    </source>
</evidence>
<evidence type="ECO:0000313" key="6">
    <source>
        <dbReference type="EMBL" id="MFC6066067.1"/>
    </source>
</evidence>
<dbReference type="InterPro" id="IPR012074">
    <property type="entry name" value="GAF_ANTAR"/>
</dbReference>
<dbReference type="Pfam" id="PF01590">
    <property type="entry name" value="GAF"/>
    <property type="match status" value="1"/>
</dbReference>
<feature type="domain" description="ANTAR" evidence="5">
    <location>
        <begin position="175"/>
        <end position="236"/>
    </location>
</feature>
<dbReference type="Proteomes" id="UP001596139">
    <property type="component" value="Unassembled WGS sequence"/>
</dbReference>
<organism evidence="6 7">
    <name type="scientific">Streptomyces ochraceiscleroticus</name>
    <dbReference type="NCBI Taxonomy" id="47761"/>
    <lineage>
        <taxon>Bacteria</taxon>
        <taxon>Bacillati</taxon>
        <taxon>Actinomycetota</taxon>
        <taxon>Actinomycetes</taxon>
        <taxon>Kitasatosporales</taxon>
        <taxon>Streptomycetaceae</taxon>
        <taxon>Streptomyces</taxon>
    </lineage>
</organism>
<dbReference type="SMART" id="SM00065">
    <property type="entry name" value="GAF"/>
    <property type="match status" value="1"/>
</dbReference>
<dbReference type="InterPro" id="IPR005561">
    <property type="entry name" value="ANTAR"/>
</dbReference>
<reference evidence="7" key="1">
    <citation type="journal article" date="2019" name="Int. J. Syst. Evol. Microbiol.">
        <title>The Global Catalogue of Microorganisms (GCM) 10K type strain sequencing project: providing services to taxonomists for standard genome sequencing and annotation.</title>
        <authorList>
            <consortium name="The Broad Institute Genomics Platform"/>
            <consortium name="The Broad Institute Genome Sequencing Center for Infectious Disease"/>
            <person name="Wu L."/>
            <person name="Ma J."/>
        </authorList>
    </citation>
    <scope>NUCLEOTIDE SEQUENCE [LARGE SCALE GENOMIC DNA]</scope>
    <source>
        <strain evidence="7">CGMCC 1.15180</strain>
    </source>
</reference>
<dbReference type="PIRSF" id="PIRSF036625">
    <property type="entry name" value="GAF_ANTAR"/>
    <property type="match status" value="1"/>
</dbReference>
<dbReference type="EMBL" id="JBHSPX010000008">
    <property type="protein sequence ID" value="MFC6066067.1"/>
    <property type="molecule type" value="Genomic_DNA"/>
</dbReference>
<proteinExistence type="predicted"/>
<dbReference type="PROSITE" id="PS50921">
    <property type="entry name" value="ANTAR"/>
    <property type="match status" value="1"/>
</dbReference>
<protein>
    <submittedName>
        <fullName evidence="6">ANTAR domain-containing protein</fullName>
    </submittedName>
</protein>
<keyword evidence="3" id="KW-0805">Transcription regulation</keyword>
<evidence type="ECO:0000256" key="3">
    <source>
        <dbReference type="ARBA" id="ARBA00023015"/>
    </source>
</evidence>
<evidence type="ECO:0000256" key="4">
    <source>
        <dbReference type="ARBA" id="ARBA00023163"/>
    </source>
</evidence>
<dbReference type="Gene3D" id="3.30.450.40">
    <property type="match status" value="1"/>
</dbReference>
<dbReference type="Pfam" id="PF03861">
    <property type="entry name" value="ANTAR"/>
    <property type="match status" value="1"/>
</dbReference>
<dbReference type="InterPro" id="IPR011006">
    <property type="entry name" value="CheY-like_superfamily"/>
</dbReference>
<keyword evidence="7" id="KW-1185">Reference proteome</keyword>
<comment type="caution">
    <text evidence="6">The sequence shown here is derived from an EMBL/GenBank/DDBJ whole genome shotgun (WGS) entry which is preliminary data.</text>
</comment>
<keyword evidence="1" id="KW-0808">Transferase</keyword>
<dbReference type="InterPro" id="IPR036388">
    <property type="entry name" value="WH-like_DNA-bd_sf"/>
</dbReference>
<dbReference type="Gene3D" id="1.10.10.10">
    <property type="entry name" value="Winged helix-like DNA-binding domain superfamily/Winged helix DNA-binding domain"/>
    <property type="match status" value="1"/>
</dbReference>
<dbReference type="RefSeq" id="WP_051861591.1">
    <property type="nucleotide sequence ID" value="NZ_JBHSPX010000008.1"/>
</dbReference>
<evidence type="ECO:0000256" key="2">
    <source>
        <dbReference type="ARBA" id="ARBA00022777"/>
    </source>
</evidence>
<dbReference type="InterPro" id="IPR029016">
    <property type="entry name" value="GAF-like_dom_sf"/>
</dbReference>
<keyword evidence="4" id="KW-0804">Transcription</keyword>